<sequence length="592" mass="62157">MRSLRRCLILAAALALSAIGVQAAQSQTVTDALVSVASPTNLHPRNSSNEPSLAVSAIRTNVLAAGSNDLVDMQPCSRLAATEHAACSFPLGTFNLGVGLSAVHFSFDRGHTWIQPTYSGLTAADCSPTVEPCVAHVGSIHTVPNYYENGLRSRSDTGVAFGPAPGPNGFSWANGDRLYFSSLATNLTDTVIRNGTGQNSNFAVTVSSIDNVTPARIANQANWSRPYFAAPHAAFSAGLDKEQIWADNAESSPFFGNAYVCYSDFHSFSQGNAFPLKPMVSTSRDGGVTWKQHQVAPAIANARQGAYDGCTVRTDSHGVVYVFFTHFGGTSLAGFHTVIKSLDGGQTWRKPQDVVAITDPCFHNDPVTGRCVIDGVAGARTDLSVMPSVDIANGAPTGVDATNEIVDAWVDGRDGPDHERAFFAYSINGAASFSTPTPISPPGDITAYAAPAISPNGNRVYVVSQAFTSPFQATTTNPRPEHGVLQTAAIGAGGAPGAWTTEYSGPLGDARGSSQGRILYNEFLGDYVYAIATRAYGAGVWTDVRRTADCPAFDAWRQASANAGTVVLPAPWPLGDCPAAFGNNDIFSATTG</sequence>
<dbReference type="CDD" id="cd15482">
    <property type="entry name" value="Sialidase_non-viral"/>
    <property type="match status" value="1"/>
</dbReference>
<feature type="signal peptide" evidence="1">
    <location>
        <begin position="1"/>
        <end position="23"/>
    </location>
</feature>
<proteinExistence type="predicted"/>
<dbReference type="SUPFAM" id="SSF50939">
    <property type="entry name" value="Sialidases"/>
    <property type="match status" value="1"/>
</dbReference>
<reference evidence="2 3" key="1">
    <citation type="submission" date="2019-03" db="EMBL/GenBank/DDBJ databases">
        <title>Genomic Encyclopedia of Type Strains, Phase III (KMG-III): the genomes of soil and plant-associated and newly described type strains.</title>
        <authorList>
            <person name="Whitman W."/>
        </authorList>
    </citation>
    <scope>NUCLEOTIDE SEQUENCE [LARGE SCALE GENOMIC DNA]</scope>
    <source>
        <strain evidence="2 3">VKMAc-2574</strain>
    </source>
</reference>
<evidence type="ECO:0000256" key="1">
    <source>
        <dbReference type="SAM" id="SignalP"/>
    </source>
</evidence>
<gene>
    <name evidence="2" type="ORF">EV137_4083</name>
</gene>
<dbReference type="RefSeq" id="WP_134130334.1">
    <property type="nucleotide sequence ID" value="NZ_SODU01000002.1"/>
</dbReference>
<evidence type="ECO:0000313" key="3">
    <source>
        <dbReference type="Proteomes" id="UP000295060"/>
    </source>
</evidence>
<dbReference type="Gene3D" id="2.120.10.10">
    <property type="match status" value="1"/>
</dbReference>
<keyword evidence="3" id="KW-1185">Reference proteome</keyword>
<evidence type="ECO:0000313" key="2">
    <source>
        <dbReference type="EMBL" id="TDW90270.1"/>
    </source>
</evidence>
<comment type="caution">
    <text evidence="2">The sequence shown here is derived from an EMBL/GenBank/DDBJ whole genome shotgun (WGS) entry which is preliminary data.</text>
</comment>
<evidence type="ECO:0008006" key="4">
    <source>
        <dbReference type="Google" id="ProtNLM"/>
    </source>
</evidence>
<dbReference type="InterPro" id="IPR036278">
    <property type="entry name" value="Sialidase_sf"/>
</dbReference>
<keyword evidence="1" id="KW-0732">Signal</keyword>
<dbReference type="Proteomes" id="UP000295060">
    <property type="component" value="Unassembled WGS sequence"/>
</dbReference>
<accession>A0ABY2FGT6</accession>
<dbReference type="EMBL" id="SODU01000002">
    <property type="protein sequence ID" value="TDW90270.1"/>
    <property type="molecule type" value="Genomic_DNA"/>
</dbReference>
<feature type="chain" id="PRO_5046681661" description="Exo-alpha-sialidase" evidence="1">
    <location>
        <begin position="24"/>
        <end position="592"/>
    </location>
</feature>
<protein>
    <recommendedName>
        <fullName evidence="4">Exo-alpha-sialidase</fullName>
    </recommendedName>
</protein>
<name>A0ABY2FGT6_9ACTN</name>
<organism evidence="2 3">
    <name type="scientific">Kribbella pratensis</name>
    <dbReference type="NCBI Taxonomy" id="2512112"/>
    <lineage>
        <taxon>Bacteria</taxon>
        <taxon>Bacillati</taxon>
        <taxon>Actinomycetota</taxon>
        <taxon>Actinomycetes</taxon>
        <taxon>Propionibacteriales</taxon>
        <taxon>Kribbellaceae</taxon>
        <taxon>Kribbella</taxon>
    </lineage>
</organism>